<sequence length="197" mass="22166">MNKRLKKNLIEYGIIGAVFITLFVTGLHTEVFGFLQRGILATGLMNPDTEEKAEIAAATPSKGAVLDLNLVNSKGEKVNMKQFEGKVIFLNFWATWCPPCIAEMPGIHNLYQEVKDDNVEFIMLSVDQKFEKAKKFKANKGYEFEIYRAAGPVPQMYATRSIPTTYVIDADGNLALTHLGMGDFDTKDFKQFLKELQ</sequence>
<accession>A0A1H5N078</accession>
<protein>
    <submittedName>
        <fullName evidence="3">Thiol-disulfide isomerase or thioredoxin</fullName>
    </submittedName>
</protein>
<organism evidence="3 4">
    <name type="scientific">Salinimicrobium catena</name>
    <dbReference type="NCBI Taxonomy" id="390640"/>
    <lineage>
        <taxon>Bacteria</taxon>
        <taxon>Pseudomonadati</taxon>
        <taxon>Bacteroidota</taxon>
        <taxon>Flavobacteriia</taxon>
        <taxon>Flavobacteriales</taxon>
        <taxon>Flavobacteriaceae</taxon>
        <taxon>Salinimicrobium</taxon>
    </lineage>
</organism>
<dbReference type="GO" id="GO:0016491">
    <property type="term" value="F:oxidoreductase activity"/>
    <property type="evidence" value="ECO:0007669"/>
    <property type="project" value="InterPro"/>
</dbReference>
<feature type="domain" description="Thioredoxin" evidence="2">
    <location>
        <begin position="47"/>
        <end position="197"/>
    </location>
</feature>
<dbReference type="AlphaFoldDB" id="A0A1H5N078"/>
<dbReference type="EMBL" id="FNUG01000003">
    <property type="protein sequence ID" value="SEE94068.1"/>
    <property type="molecule type" value="Genomic_DNA"/>
</dbReference>
<evidence type="ECO:0000256" key="1">
    <source>
        <dbReference type="SAM" id="Phobius"/>
    </source>
</evidence>
<dbReference type="PROSITE" id="PS51352">
    <property type="entry name" value="THIOREDOXIN_2"/>
    <property type="match status" value="1"/>
</dbReference>
<evidence type="ECO:0000313" key="4">
    <source>
        <dbReference type="Proteomes" id="UP000199448"/>
    </source>
</evidence>
<keyword evidence="4" id="KW-1185">Reference proteome</keyword>
<evidence type="ECO:0000313" key="3">
    <source>
        <dbReference type="EMBL" id="SEE94068.1"/>
    </source>
</evidence>
<dbReference type="InterPro" id="IPR000866">
    <property type="entry name" value="AhpC/TSA"/>
</dbReference>
<keyword evidence="1" id="KW-0812">Transmembrane</keyword>
<dbReference type="PANTHER" id="PTHR42852">
    <property type="entry name" value="THIOL:DISULFIDE INTERCHANGE PROTEIN DSBE"/>
    <property type="match status" value="1"/>
</dbReference>
<dbReference type="Gene3D" id="3.40.30.10">
    <property type="entry name" value="Glutaredoxin"/>
    <property type="match status" value="1"/>
</dbReference>
<proteinExistence type="predicted"/>
<dbReference type="InterPro" id="IPR050553">
    <property type="entry name" value="Thioredoxin_ResA/DsbE_sf"/>
</dbReference>
<dbReference type="GO" id="GO:0016209">
    <property type="term" value="F:antioxidant activity"/>
    <property type="evidence" value="ECO:0007669"/>
    <property type="project" value="InterPro"/>
</dbReference>
<dbReference type="InterPro" id="IPR013766">
    <property type="entry name" value="Thioredoxin_domain"/>
</dbReference>
<dbReference type="OrthoDB" id="9815205at2"/>
<dbReference type="Pfam" id="PF00578">
    <property type="entry name" value="AhpC-TSA"/>
    <property type="match status" value="1"/>
</dbReference>
<keyword evidence="3" id="KW-0413">Isomerase</keyword>
<dbReference type="InterPro" id="IPR036249">
    <property type="entry name" value="Thioredoxin-like_sf"/>
</dbReference>
<feature type="transmembrane region" description="Helical" evidence="1">
    <location>
        <begin position="12"/>
        <end position="35"/>
    </location>
</feature>
<evidence type="ECO:0000259" key="2">
    <source>
        <dbReference type="PROSITE" id="PS51352"/>
    </source>
</evidence>
<gene>
    <name evidence="3" type="ORF">SAMN04488034_103181</name>
</gene>
<keyword evidence="1" id="KW-0472">Membrane</keyword>
<dbReference type="CDD" id="cd02966">
    <property type="entry name" value="TlpA_like_family"/>
    <property type="match status" value="1"/>
</dbReference>
<dbReference type="STRING" id="390640.SAMN04488034_103181"/>
<dbReference type="SUPFAM" id="SSF52833">
    <property type="entry name" value="Thioredoxin-like"/>
    <property type="match status" value="1"/>
</dbReference>
<dbReference type="Proteomes" id="UP000199448">
    <property type="component" value="Unassembled WGS sequence"/>
</dbReference>
<keyword evidence="1" id="KW-1133">Transmembrane helix</keyword>
<name>A0A1H5N078_9FLAO</name>
<dbReference type="RefSeq" id="WP_093113125.1">
    <property type="nucleotide sequence ID" value="NZ_FNGG01000003.1"/>
</dbReference>
<dbReference type="GO" id="GO:0016853">
    <property type="term" value="F:isomerase activity"/>
    <property type="evidence" value="ECO:0007669"/>
    <property type="project" value="UniProtKB-KW"/>
</dbReference>
<reference evidence="3 4" key="1">
    <citation type="submission" date="2016-10" db="EMBL/GenBank/DDBJ databases">
        <authorList>
            <person name="de Groot N.N."/>
        </authorList>
    </citation>
    <scope>NUCLEOTIDE SEQUENCE [LARGE SCALE GENOMIC DNA]</scope>
    <source>
        <strain evidence="3 4">DSM 23553</strain>
    </source>
</reference>
<dbReference type="PANTHER" id="PTHR42852:SF17">
    <property type="entry name" value="THIOREDOXIN-LIKE PROTEIN HI_1115"/>
    <property type="match status" value="1"/>
</dbReference>